<sequence length="124" mass="13939">MACSRPRPPNWIICKQKNNYCYHEYCCYHVKPNLFGVEVKNCKGLVISSKKRKGPSGIGGGDRRWRPVREAESAVSEEDRSFVEALREAQPYIFAHIGRTFVVVLSAEIVAGPCLDSILKVTPN</sequence>
<protein>
    <submittedName>
        <fullName evidence="1">Uncharacterized protein</fullName>
    </submittedName>
</protein>
<dbReference type="EMBL" id="KE345121">
    <property type="protein sequence ID" value="EXB94034.1"/>
    <property type="molecule type" value="Genomic_DNA"/>
</dbReference>
<evidence type="ECO:0000313" key="2">
    <source>
        <dbReference type="Proteomes" id="UP000030645"/>
    </source>
</evidence>
<keyword evidence="2" id="KW-1185">Reference proteome</keyword>
<organism evidence="1 2">
    <name type="scientific">Morus notabilis</name>
    <dbReference type="NCBI Taxonomy" id="981085"/>
    <lineage>
        <taxon>Eukaryota</taxon>
        <taxon>Viridiplantae</taxon>
        <taxon>Streptophyta</taxon>
        <taxon>Embryophyta</taxon>
        <taxon>Tracheophyta</taxon>
        <taxon>Spermatophyta</taxon>
        <taxon>Magnoliopsida</taxon>
        <taxon>eudicotyledons</taxon>
        <taxon>Gunneridae</taxon>
        <taxon>Pentapetalae</taxon>
        <taxon>rosids</taxon>
        <taxon>fabids</taxon>
        <taxon>Rosales</taxon>
        <taxon>Moraceae</taxon>
        <taxon>Moreae</taxon>
        <taxon>Morus</taxon>
    </lineage>
</organism>
<dbReference type="STRING" id="981085.W9RJH1"/>
<dbReference type="AlphaFoldDB" id="W9RJH1"/>
<name>W9RJH1_9ROSA</name>
<evidence type="ECO:0000313" key="1">
    <source>
        <dbReference type="EMBL" id="EXB94034.1"/>
    </source>
</evidence>
<proteinExistence type="predicted"/>
<reference evidence="2" key="1">
    <citation type="submission" date="2013-01" db="EMBL/GenBank/DDBJ databases">
        <title>Draft Genome Sequence of a Mulberry Tree, Morus notabilis C.K. Schneid.</title>
        <authorList>
            <person name="He N."/>
            <person name="Zhao S."/>
        </authorList>
    </citation>
    <scope>NUCLEOTIDE SEQUENCE</scope>
</reference>
<accession>W9RJH1</accession>
<gene>
    <name evidence="1" type="ORF">L484_009378</name>
</gene>
<dbReference type="Proteomes" id="UP000030645">
    <property type="component" value="Unassembled WGS sequence"/>
</dbReference>